<protein>
    <submittedName>
        <fullName evidence="1">Uncharacterized protein</fullName>
    </submittedName>
</protein>
<name>A0A0R1GLN9_9LACO</name>
<evidence type="ECO:0000313" key="2">
    <source>
        <dbReference type="Proteomes" id="UP000051461"/>
    </source>
</evidence>
<reference evidence="1 2" key="1">
    <citation type="journal article" date="2015" name="Genome Announc.">
        <title>Expanding the biotechnology potential of lactobacilli through comparative genomics of 213 strains and associated genera.</title>
        <authorList>
            <person name="Sun Z."/>
            <person name="Harris H.M."/>
            <person name="McCann A."/>
            <person name="Guo C."/>
            <person name="Argimon S."/>
            <person name="Zhang W."/>
            <person name="Yang X."/>
            <person name="Jeffery I.B."/>
            <person name="Cooney J.C."/>
            <person name="Kagawa T.F."/>
            <person name="Liu W."/>
            <person name="Song Y."/>
            <person name="Salvetti E."/>
            <person name="Wrobel A."/>
            <person name="Rasinkangas P."/>
            <person name="Parkhill J."/>
            <person name="Rea M.C."/>
            <person name="O'Sullivan O."/>
            <person name="Ritari J."/>
            <person name="Douillard F.P."/>
            <person name="Paul Ross R."/>
            <person name="Yang R."/>
            <person name="Briner A.E."/>
            <person name="Felis G.E."/>
            <person name="de Vos W.M."/>
            <person name="Barrangou R."/>
            <person name="Klaenhammer T.R."/>
            <person name="Caufield P.W."/>
            <person name="Cui Y."/>
            <person name="Zhang H."/>
            <person name="O'Toole P.W."/>
        </authorList>
    </citation>
    <scope>NUCLEOTIDE SEQUENCE [LARGE SCALE GENOMIC DNA]</scope>
    <source>
        <strain evidence="1 2">DSM 20003</strain>
    </source>
</reference>
<dbReference type="PATRIC" id="fig|1423726.3.peg.338"/>
<evidence type="ECO:0000313" key="1">
    <source>
        <dbReference type="EMBL" id="KRK34972.1"/>
    </source>
</evidence>
<keyword evidence="2" id="KW-1185">Reference proteome</keyword>
<dbReference type="AlphaFoldDB" id="A0A0R1GLN9"/>
<gene>
    <name evidence="1" type="ORF">FC07_GL000323</name>
</gene>
<dbReference type="Proteomes" id="UP000051461">
    <property type="component" value="Unassembled WGS sequence"/>
</dbReference>
<organism evidence="1 2">
    <name type="scientific">Loigolactobacillus bifermentans DSM 20003</name>
    <dbReference type="NCBI Taxonomy" id="1423726"/>
    <lineage>
        <taxon>Bacteria</taxon>
        <taxon>Bacillati</taxon>
        <taxon>Bacillota</taxon>
        <taxon>Bacilli</taxon>
        <taxon>Lactobacillales</taxon>
        <taxon>Lactobacillaceae</taxon>
        <taxon>Loigolactobacillus</taxon>
    </lineage>
</organism>
<dbReference type="EMBL" id="AZDA01000084">
    <property type="protein sequence ID" value="KRK34972.1"/>
    <property type="molecule type" value="Genomic_DNA"/>
</dbReference>
<comment type="caution">
    <text evidence="1">The sequence shown here is derived from an EMBL/GenBank/DDBJ whole genome shotgun (WGS) entry which is preliminary data.</text>
</comment>
<proteinExistence type="predicted"/>
<dbReference type="STRING" id="1423726.FC07_GL000323"/>
<sequence>MKGELGMTNLSKDHYTEKDLKFKPRDEKEKQEILAWLNNPAVKNTAFKKEIAEIGPIASSALSTKKVREQYRKTKIGYPKIYAPHYNY</sequence>
<accession>A0A0R1GLN9</accession>